<dbReference type="FunFam" id="3.80.10.10:FF:001347">
    <property type="entry name" value="LRR receptor-like serine/threonine-protein kinase GSO2"/>
    <property type="match status" value="1"/>
</dbReference>
<comment type="similarity">
    <text evidence="2">Belongs to the RLP family.</text>
</comment>
<feature type="transmembrane region" description="Helical" evidence="12">
    <location>
        <begin position="890"/>
        <end position="913"/>
    </location>
</feature>
<evidence type="ECO:0000256" key="10">
    <source>
        <dbReference type="ARBA" id="ARBA00023170"/>
    </source>
</evidence>
<evidence type="ECO:0000256" key="1">
    <source>
        <dbReference type="ARBA" id="ARBA00004251"/>
    </source>
</evidence>
<keyword evidence="10" id="KW-0675">Receptor</keyword>
<proteinExistence type="inferred from homology"/>
<dbReference type="PRINTS" id="PR00019">
    <property type="entry name" value="LEURICHRPT"/>
</dbReference>
<dbReference type="Pfam" id="PF00560">
    <property type="entry name" value="LRR_1"/>
    <property type="match status" value="12"/>
</dbReference>
<gene>
    <name evidence="15" type="ORF">ES332_D08G242900v1</name>
</gene>
<keyword evidence="8 12" id="KW-1133">Transmembrane helix</keyword>
<evidence type="ECO:0000313" key="16">
    <source>
        <dbReference type="Proteomes" id="UP000322667"/>
    </source>
</evidence>
<feature type="domain" description="Leucine-rich repeat-containing N-terminal plant-type" evidence="14">
    <location>
        <begin position="39"/>
        <end position="77"/>
    </location>
</feature>
<evidence type="ECO:0000256" key="9">
    <source>
        <dbReference type="ARBA" id="ARBA00023136"/>
    </source>
</evidence>
<evidence type="ECO:0000256" key="4">
    <source>
        <dbReference type="ARBA" id="ARBA00022614"/>
    </source>
</evidence>
<dbReference type="InterPro" id="IPR001611">
    <property type="entry name" value="Leu-rich_rpt"/>
</dbReference>
<dbReference type="Pfam" id="PF13855">
    <property type="entry name" value="LRR_8"/>
    <property type="match status" value="1"/>
</dbReference>
<keyword evidence="4" id="KW-0433">Leucine-rich repeat</keyword>
<reference evidence="15 16" key="1">
    <citation type="submission" date="2019-07" db="EMBL/GenBank/DDBJ databases">
        <title>WGS assembly of Gossypium tomentosum.</title>
        <authorList>
            <person name="Chen Z.J."/>
            <person name="Sreedasyam A."/>
            <person name="Ando A."/>
            <person name="Song Q."/>
            <person name="De L."/>
            <person name="Hulse-Kemp A."/>
            <person name="Ding M."/>
            <person name="Ye W."/>
            <person name="Kirkbride R."/>
            <person name="Jenkins J."/>
            <person name="Plott C."/>
            <person name="Lovell J."/>
            <person name="Lin Y.-M."/>
            <person name="Vaughn R."/>
            <person name="Liu B."/>
            <person name="Li W."/>
            <person name="Simpson S."/>
            <person name="Scheffler B."/>
            <person name="Saski C."/>
            <person name="Grover C."/>
            <person name="Hu G."/>
            <person name="Conover J."/>
            <person name="Carlson J."/>
            <person name="Shu S."/>
            <person name="Boston L."/>
            <person name="Williams M."/>
            <person name="Peterson D."/>
            <person name="Mcgee K."/>
            <person name="Jones D."/>
            <person name="Wendel J."/>
            <person name="Stelly D."/>
            <person name="Grimwood J."/>
            <person name="Schmutz J."/>
        </authorList>
    </citation>
    <scope>NUCLEOTIDE SEQUENCE [LARGE SCALE GENOMIC DNA]</scope>
    <source>
        <strain evidence="15">7179.01</strain>
    </source>
</reference>
<sequence>MRGGGLHFHFHLWLVFLFALTAASFGLGIENQRVRCIAAERRALLDFKKGLTVVANHLVSWTSEEEECCNWIGVGCDNSTGHVVKLDLHSMFTTGEIGYSLLELKHLSHLDLSSNNFHKIPDFIGSLSELTYLDLSYNPLTGIIPHQLGNLSRLLYLDLVPVPFYLHSLKSDNLEWLSHLSSLKSLKIGFTNFTKATNWLQVIQSHPSLSVLHFNFCDFSEVDPSSLSHFNSSNSLSVLHLTSSTLQPSTFPLLLNLSQKFVELDFSDYYLSSSISLSFDNMPALQRVNLRGNNLEGGIPKFLGNICNLKELDLRDNKLSGSLGVVFKNLGCAKDSLEALALARNRLTGALPDLSILSSLRKLSLSGNQLEGPLPVNIGKMSQLELLDVSSNSLHGVISEVHLFNLTKLKELSISFNSLSFNTSSDWIPPFQLDYIDMRSCKLGPQFPSWLRWQTNFSVMDISDNNISGTMPNWFWNLPSGLVFLNFSFNKISGSIPNLQLEFDDSPFIVLRSNLFHGSIPPFLFNSGVLDLSINMFSGPLSLLCMRMNNGLSYLDLSYNLLVGGIPDCWSKYKSLTAINLENNNLLGVIPNSLGSLQNLKSLRLRNTSLYGEIPHSLKNCTALQLLDLGDNKLTGIIPPWIGERLDRLIVLRLRSNEFHGNIPSTLCRQQFLQVLDLSLNNISGDIPSCLNNLTAMAHFGSSMETISIMGIGYAMDFSGGIVEDFDEHLLVVWKGFEREYGNTLGLLKSIDLSCNKLSGEIPRELASLQGLINLNLSRNMLRGSIIREIGQLKSLDSLDLSTNNLSGEIPESMSELSFLGVLDLSNNKLSGKIPSSTQLQSFNAISYSGNLGLCGEPLSKCPEDEPPKVPNNGGIERSSEGDEGLFEPLWFFIGMTTGFLVGFWGILGSLVINRSWRHKYFQLVNKLREWIRLRMALMVVKLRRKLGSKE</sequence>
<keyword evidence="6 13" id="KW-0732">Signal</keyword>
<keyword evidence="7" id="KW-0677">Repeat</keyword>
<keyword evidence="11" id="KW-0325">Glycoprotein</keyword>
<evidence type="ECO:0000256" key="11">
    <source>
        <dbReference type="ARBA" id="ARBA00023180"/>
    </source>
</evidence>
<dbReference type="PANTHER" id="PTHR48063">
    <property type="entry name" value="LRR RECEPTOR-LIKE KINASE"/>
    <property type="match status" value="1"/>
</dbReference>
<evidence type="ECO:0000256" key="12">
    <source>
        <dbReference type="SAM" id="Phobius"/>
    </source>
</evidence>
<dbReference type="AlphaFoldDB" id="A0A5D2K1D0"/>
<name>A0A5D2K1D0_GOSTO</name>
<evidence type="ECO:0000259" key="14">
    <source>
        <dbReference type="Pfam" id="PF08263"/>
    </source>
</evidence>
<protein>
    <recommendedName>
        <fullName evidence="14">Leucine-rich repeat-containing N-terminal plant-type domain-containing protein</fullName>
    </recommendedName>
</protein>
<evidence type="ECO:0000313" key="15">
    <source>
        <dbReference type="EMBL" id="TYH59743.1"/>
    </source>
</evidence>
<evidence type="ECO:0000256" key="13">
    <source>
        <dbReference type="SAM" id="SignalP"/>
    </source>
</evidence>
<dbReference type="Gene3D" id="3.80.10.10">
    <property type="entry name" value="Ribonuclease Inhibitor"/>
    <property type="match status" value="4"/>
</dbReference>
<dbReference type="SUPFAM" id="SSF52058">
    <property type="entry name" value="L domain-like"/>
    <property type="match status" value="3"/>
</dbReference>
<organism evidence="15 16">
    <name type="scientific">Gossypium tomentosum</name>
    <name type="common">Hawaiian cotton</name>
    <name type="synonym">Gossypium sandvicense</name>
    <dbReference type="NCBI Taxonomy" id="34277"/>
    <lineage>
        <taxon>Eukaryota</taxon>
        <taxon>Viridiplantae</taxon>
        <taxon>Streptophyta</taxon>
        <taxon>Embryophyta</taxon>
        <taxon>Tracheophyta</taxon>
        <taxon>Spermatophyta</taxon>
        <taxon>Magnoliopsida</taxon>
        <taxon>eudicotyledons</taxon>
        <taxon>Gunneridae</taxon>
        <taxon>Pentapetalae</taxon>
        <taxon>rosids</taxon>
        <taxon>malvids</taxon>
        <taxon>Malvales</taxon>
        <taxon>Malvaceae</taxon>
        <taxon>Malvoideae</taxon>
        <taxon>Gossypium</taxon>
    </lineage>
</organism>
<keyword evidence="3" id="KW-1003">Cell membrane</keyword>
<feature type="chain" id="PRO_5023028293" description="Leucine-rich repeat-containing N-terminal plant-type domain-containing protein" evidence="13">
    <location>
        <begin position="24"/>
        <end position="951"/>
    </location>
</feature>
<dbReference type="PANTHER" id="PTHR48063:SF101">
    <property type="entry name" value="LRR RECEPTOR-LIKE SERINE_THREONINE-PROTEIN KINASE FLS2"/>
    <property type="match status" value="1"/>
</dbReference>
<keyword evidence="16" id="KW-1185">Reference proteome</keyword>
<dbReference type="SMART" id="SM00365">
    <property type="entry name" value="LRR_SD22"/>
    <property type="match status" value="8"/>
</dbReference>
<feature type="signal peptide" evidence="13">
    <location>
        <begin position="1"/>
        <end position="23"/>
    </location>
</feature>
<accession>A0A5D2K1D0</accession>
<evidence type="ECO:0000256" key="2">
    <source>
        <dbReference type="ARBA" id="ARBA00009592"/>
    </source>
</evidence>
<dbReference type="InterPro" id="IPR013210">
    <property type="entry name" value="LRR_N_plant-typ"/>
</dbReference>
<dbReference type="EMBL" id="CM017630">
    <property type="protein sequence ID" value="TYH59743.1"/>
    <property type="molecule type" value="Genomic_DNA"/>
</dbReference>
<evidence type="ECO:0000256" key="7">
    <source>
        <dbReference type="ARBA" id="ARBA00022737"/>
    </source>
</evidence>
<dbReference type="InterPro" id="IPR003591">
    <property type="entry name" value="Leu-rich_rpt_typical-subtyp"/>
</dbReference>
<keyword evidence="5 12" id="KW-0812">Transmembrane</keyword>
<dbReference type="PROSITE" id="PS51450">
    <property type="entry name" value="LRR"/>
    <property type="match status" value="3"/>
</dbReference>
<comment type="subcellular location">
    <subcellularLocation>
        <location evidence="1">Cell membrane</location>
        <topology evidence="1">Single-pass type I membrane protein</topology>
    </subcellularLocation>
</comment>
<evidence type="ECO:0000256" key="8">
    <source>
        <dbReference type="ARBA" id="ARBA00022989"/>
    </source>
</evidence>
<dbReference type="FunFam" id="3.80.10.10:FF:001678">
    <property type="entry name" value="Calmodulin-binding receptor kinase CaMRLK"/>
    <property type="match status" value="1"/>
</dbReference>
<dbReference type="FunFam" id="3.80.10.10:FF:000111">
    <property type="entry name" value="LRR receptor-like serine/threonine-protein kinase ERECTA"/>
    <property type="match status" value="1"/>
</dbReference>
<dbReference type="FunFam" id="3.80.10.10:FF:000129">
    <property type="entry name" value="Leucine-rich repeat receptor-like kinase"/>
    <property type="match status" value="1"/>
</dbReference>
<evidence type="ECO:0000256" key="6">
    <source>
        <dbReference type="ARBA" id="ARBA00022729"/>
    </source>
</evidence>
<evidence type="ECO:0000256" key="3">
    <source>
        <dbReference type="ARBA" id="ARBA00022475"/>
    </source>
</evidence>
<dbReference type="InterPro" id="IPR046956">
    <property type="entry name" value="RLP23-like"/>
</dbReference>
<evidence type="ECO:0000256" key="5">
    <source>
        <dbReference type="ARBA" id="ARBA00022692"/>
    </source>
</evidence>
<dbReference type="InterPro" id="IPR032675">
    <property type="entry name" value="LRR_dom_sf"/>
</dbReference>
<dbReference type="FunFam" id="3.80.10.10:FF:000095">
    <property type="entry name" value="LRR receptor-like serine/threonine-protein kinase GSO1"/>
    <property type="match status" value="1"/>
</dbReference>
<dbReference type="SMART" id="SM00369">
    <property type="entry name" value="LRR_TYP"/>
    <property type="match status" value="8"/>
</dbReference>
<dbReference type="Proteomes" id="UP000322667">
    <property type="component" value="Chromosome D08"/>
</dbReference>
<dbReference type="Pfam" id="PF08263">
    <property type="entry name" value="LRRNT_2"/>
    <property type="match status" value="1"/>
</dbReference>
<dbReference type="GO" id="GO:0005886">
    <property type="term" value="C:plasma membrane"/>
    <property type="evidence" value="ECO:0007669"/>
    <property type="project" value="UniProtKB-SubCell"/>
</dbReference>
<keyword evidence="9 12" id="KW-0472">Membrane</keyword>